<dbReference type="PANTHER" id="PTHR43410:SF1">
    <property type="entry name" value="NITRIC OXIDE SYNTHASE"/>
    <property type="match status" value="1"/>
</dbReference>
<name>A0A229P1I0_9BACL</name>
<feature type="region of interest" description="Disordered" evidence="5">
    <location>
        <begin position="398"/>
        <end position="436"/>
    </location>
</feature>
<dbReference type="GO" id="GO:0006809">
    <property type="term" value="P:nitric oxide biosynthetic process"/>
    <property type="evidence" value="ECO:0007669"/>
    <property type="project" value="InterPro"/>
</dbReference>
<evidence type="ECO:0000256" key="1">
    <source>
        <dbReference type="ARBA" id="ARBA00022617"/>
    </source>
</evidence>
<keyword evidence="1" id="KW-0349">Heme</keyword>
<evidence type="ECO:0000256" key="3">
    <source>
        <dbReference type="ARBA" id="ARBA00023002"/>
    </source>
</evidence>
<dbReference type="PROSITE" id="PS60001">
    <property type="entry name" value="NOS"/>
    <property type="match status" value="1"/>
</dbReference>
<dbReference type="AlphaFoldDB" id="A0A229P1I0"/>
<dbReference type="InterPro" id="IPR004030">
    <property type="entry name" value="NOS_N"/>
</dbReference>
<keyword evidence="8" id="KW-1185">Reference proteome</keyword>
<dbReference type="Gene3D" id="3.90.1230.10">
    <property type="entry name" value="Nitric Oxide Synthase, Chain A, domain 3"/>
    <property type="match status" value="1"/>
</dbReference>
<reference evidence="7 8" key="1">
    <citation type="submission" date="2017-07" db="EMBL/GenBank/DDBJ databases">
        <title>Paenibacillus herberti R33 genome sequencing and assembly.</title>
        <authorList>
            <person name="Su W."/>
        </authorList>
    </citation>
    <scope>NUCLEOTIDE SEQUENCE [LARGE SCALE GENOMIC DNA]</scope>
    <source>
        <strain evidence="7 8">R33</strain>
    </source>
</reference>
<keyword evidence="3" id="KW-0560">Oxidoreductase</keyword>
<dbReference type="Proteomes" id="UP000215145">
    <property type="component" value="Unassembled WGS sequence"/>
</dbReference>
<dbReference type="Gene3D" id="3.90.440.10">
    <property type="entry name" value="Nitric Oxide Synthase,Heme Domain,Chain A domain 2"/>
    <property type="match status" value="1"/>
</dbReference>
<evidence type="ECO:0000256" key="5">
    <source>
        <dbReference type="SAM" id="MobiDB-lite"/>
    </source>
</evidence>
<evidence type="ECO:0000256" key="4">
    <source>
        <dbReference type="ARBA" id="ARBA00023004"/>
    </source>
</evidence>
<dbReference type="RefSeq" id="WP_089523189.1">
    <property type="nucleotide sequence ID" value="NZ_NMUQ01000001.1"/>
</dbReference>
<evidence type="ECO:0000259" key="6">
    <source>
        <dbReference type="PROSITE" id="PS60001"/>
    </source>
</evidence>
<protein>
    <submittedName>
        <fullName evidence="7">Nitric oxide synthase oxygenase</fullName>
    </submittedName>
</protein>
<comment type="caution">
    <text evidence="7">The sequence shown here is derived from an EMBL/GenBank/DDBJ whole genome shotgun (WGS) entry which is preliminary data.</text>
</comment>
<dbReference type="InterPro" id="IPR044944">
    <property type="entry name" value="NOS_dom_3"/>
</dbReference>
<dbReference type="SUPFAM" id="SSF56512">
    <property type="entry name" value="Nitric oxide (NO) synthase oxygenase domain"/>
    <property type="match status" value="1"/>
</dbReference>
<dbReference type="InterPro" id="IPR050607">
    <property type="entry name" value="NOS"/>
</dbReference>
<dbReference type="InterPro" id="IPR036119">
    <property type="entry name" value="NOS_N_sf"/>
</dbReference>
<feature type="domain" description="Nitric oxide synthase (NOS)" evidence="6">
    <location>
        <begin position="68"/>
        <end position="75"/>
    </location>
</feature>
<dbReference type="Gene3D" id="3.90.340.10">
    <property type="entry name" value="Nitric Oxide Synthase, Chain A, domain 1"/>
    <property type="match status" value="1"/>
</dbReference>
<dbReference type="EMBL" id="NMUQ01000001">
    <property type="protein sequence ID" value="OXM16103.1"/>
    <property type="molecule type" value="Genomic_DNA"/>
</dbReference>
<sequence length="436" mass="48040">MDSSSGRDLAAEAEGFLRQFGAECGKTVEWRDRRIAAVTEQIETDGIYSHSAEELAWGARAAWRNNSRCIGRLFWHTLDVVDARGAQTEADAAEALLRHLDMAWNGGRIRSIMTVFASTAADKPVHIWNHQLLRYAGYPSLDGTTPRRGDPASDAFTALCLQLGWRGEGGDFDLLPLVISIGDGEPIWFPIPERLAPEVKIEHPVFPAIGELGLRWYGVPVISDMALEIGGIVYAAPFNGWYMETEIGTRNFGDAARYNRIGPVADALGLDRSSNTTLWKDRALLELNQAVLHSFRQAGVSIVDHHTAADQFMRFQRQEADQGREVSARWSWIIPPMSPSLTPVWHDSGMRELDLRPRLLQLDKPERLRGLEPVVDTESVRMQGLDPGTDAEREQLQGLEPGTDAEPDSIAGKDAAGGCPVQGAAGVTRPTCPFHS</sequence>
<dbReference type="PANTHER" id="PTHR43410">
    <property type="entry name" value="NITRIC OXIDE SYNTHASE OXYGENASE"/>
    <property type="match status" value="1"/>
</dbReference>
<evidence type="ECO:0000313" key="7">
    <source>
        <dbReference type="EMBL" id="OXM16103.1"/>
    </source>
</evidence>
<organism evidence="7 8">
    <name type="scientific">Paenibacillus herberti</name>
    <dbReference type="NCBI Taxonomy" id="1619309"/>
    <lineage>
        <taxon>Bacteria</taxon>
        <taxon>Bacillati</taxon>
        <taxon>Bacillota</taxon>
        <taxon>Bacilli</taxon>
        <taxon>Bacillales</taxon>
        <taxon>Paenibacillaceae</taxon>
        <taxon>Paenibacillus</taxon>
    </lineage>
</organism>
<keyword evidence="2" id="KW-0479">Metal-binding</keyword>
<accession>A0A229P1I0</accession>
<dbReference type="GO" id="GO:0046872">
    <property type="term" value="F:metal ion binding"/>
    <property type="evidence" value="ECO:0007669"/>
    <property type="project" value="UniProtKB-KW"/>
</dbReference>
<dbReference type="GO" id="GO:0004517">
    <property type="term" value="F:nitric-oxide synthase activity"/>
    <property type="evidence" value="ECO:0007669"/>
    <property type="project" value="InterPro"/>
</dbReference>
<evidence type="ECO:0000256" key="2">
    <source>
        <dbReference type="ARBA" id="ARBA00022723"/>
    </source>
</evidence>
<dbReference type="Pfam" id="PF02898">
    <property type="entry name" value="NO_synthase"/>
    <property type="match status" value="1"/>
</dbReference>
<dbReference type="OrthoDB" id="3398374at2"/>
<proteinExistence type="predicted"/>
<gene>
    <name evidence="7" type="ORF">CGZ75_05215</name>
</gene>
<dbReference type="InterPro" id="IPR044940">
    <property type="entry name" value="NOS_dom_2"/>
</dbReference>
<dbReference type="InterPro" id="IPR044943">
    <property type="entry name" value="NOS_dom_1"/>
</dbReference>
<evidence type="ECO:0000313" key="8">
    <source>
        <dbReference type="Proteomes" id="UP000215145"/>
    </source>
</evidence>
<keyword evidence="4" id="KW-0408">Iron</keyword>